<name>A0A292YKQ7_9BACL</name>
<feature type="domain" description="DUF3600" evidence="1">
    <location>
        <begin position="10"/>
        <end position="112"/>
    </location>
</feature>
<dbReference type="OrthoDB" id="2731598at2"/>
<dbReference type="InterPro" id="IPR038267">
    <property type="entry name" value="ECF_sigma_eff"/>
</dbReference>
<dbReference type="Pfam" id="PF12207">
    <property type="entry name" value="DUF3600"/>
    <property type="match status" value="1"/>
</dbReference>
<organism evidence="2 3">
    <name type="scientific">Effusibacillus lacus</name>
    <dbReference type="NCBI Taxonomy" id="1348429"/>
    <lineage>
        <taxon>Bacteria</taxon>
        <taxon>Bacillati</taxon>
        <taxon>Bacillota</taxon>
        <taxon>Bacilli</taxon>
        <taxon>Bacillales</taxon>
        <taxon>Alicyclobacillaceae</taxon>
        <taxon>Effusibacillus</taxon>
    </lineage>
</organism>
<dbReference type="EMBL" id="BDUF01000014">
    <property type="protein sequence ID" value="GAX89040.1"/>
    <property type="molecule type" value="Genomic_DNA"/>
</dbReference>
<evidence type="ECO:0000313" key="3">
    <source>
        <dbReference type="Proteomes" id="UP000217785"/>
    </source>
</evidence>
<accession>A0A292YKQ7</accession>
<gene>
    <name evidence="2" type="ORF">EFBL_0654</name>
</gene>
<dbReference type="AlphaFoldDB" id="A0A292YKQ7"/>
<evidence type="ECO:0000259" key="1">
    <source>
        <dbReference type="Pfam" id="PF12207"/>
    </source>
</evidence>
<reference evidence="3" key="1">
    <citation type="submission" date="2017-07" db="EMBL/GenBank/DDBJ databases">
        <title>Draft genome sequence of Effusibacillus lacus strain skLN1.</title>
        <authorList>
            <person name="Watanabe M."/>
            <person name="Kojima H."/>
            <person name="Fukui M."/>
        </authorList>
    </citation>
    <scope>NUCLEOTIDE SEQUENCE [LARGE SCALE GENOMIC DNA]</scope>
    <source>
        <strain evidence="3">skLN1</strain>
    </source>
</reference>
<dbReference type="Proteomes" id="UP000217785">
    <property type="component" value="Unassembled WGS sequence"/>
</dbReference>
<proteinExistence type="predicted"/>
<dbReference type="RefSeq" id="WP_096180737.1">
    <property type="nucleotide sequence ID" value="NZ_BDUF01000014.1"/>
</dbReference>
<dbReference type="Gene3D" id="1.10.3950.10">
    <property type="entry name" value="putative ecf-type sigma factor negative effector from bacillus cereus"/>
    <property type="match status" value="1"/>
</dbReference>
<evidence type="ECO:0000313" key="2">
    <source>
        <dbReference type="EMBL" id="GAX89040.1"/>
    </source>
</evidence>
<sequence>MTSRRRFAGREYGDANGNINYEQLSAAKASELKQLLAEITPYFDRLNHHKSSKEVLSSEEFNAYIEAEMTLETIRAKTGLTGNKGPIQANDIPTELRAEFEQAEQVLKETNRKITGNN</sequence>
<comment type="caution">
    <text evidence="2">The sequence shown here is derived from an EMBL/GenBank/DDBJ whole genome shotgun (WGS) entry which is preliminary data.</text>
</comment>
<protein>
    <submittedName>
        <fullName evidence="2">ECF-type sigma factor negative effector</fullName>
    </submittedName>
</protein>
<dbReference type="InterPro" id="IPR022019">
    <property type="entry name" value="DUF3600"/>
</dbReference>
<keyword evidence="3" id="KW-1185">Reference proteome</keyword>